<protein>
    <submittedName>
        <fullName evidence="1">Uncharacterized protein</fullName>
    </submittedName>
</protein>
<dbReference type="Proteomes" id="UP000091857">
    <property type="component" value="Chromosome 15"/>
</dbReference>
<gene>
    <name evidence="1" type="ORF">MANES_15G124400v8</name>
</gene>
<reference evidence="2" key="1">
    <citation type="journal article" date="2016" name="Nat. Biotechnol.">
        <title>Sequencing wild and cultivated cassava and related species reveals extensive interspecific hybridization and genetic diversity.</title>
        <authorList>
            <person name="Bredeson J.V."/>
            <person name="Lyons J.B."/>
            <person name="Prochnik S.E."/>
            <person name="Wu G.A."/>
            <person name="Ha C.M."/>
            <person name="Edsinger-Gonzales E."/>
            <person name="Grimwood J."/>
            <person name="Schmutz J."/>
            <person name="Rabbi I.Y."/>
            <person name="Egesi C."/>
            <person name="Nauluvula P."/>
            <person name="Lebot V."/>
            <person name="Ndunguru J."/>
            <person name="Mkamilo G."/>
            <person name="Bart R.S."/>
            <person name="Setter T.L."/>
            <person name="Gleadow R.M."/>
            <person name="Kulakow P."/>
            <person name="Ferguson M.E."/>
            <person name="Rounsley S."/>
            <person name="Rokhsar D.S."/>
        </authorList>
    </citation>
    <scope>NUCLEOTIDE SEQUENCE [LARGE SCALE GENOMIC DNA]</scope>
    <source>
        <strain evidence="2">cv. AM560-2</strain>
    </source>
</reference>
<evidence type="ECO:0000313" key="2">
    <source>
        <dbReference type="Proteomes" id="UP000091857"/>
    </source>
</evidence>
<proteinExistence type="predicted"/>
<accession>A0ACB7GD80</accession>
<dbReference type="EMBL" id="CM004401">
    <property type="protein sequence ID" value="KAG8637458.1"/>
    <property type="molecule type" value="Genomic_DNA"/>
</dbReference>
<organism evidence="1 2">
    <name type="scientific">Manihot esculenta</name>
    <name type="common">Cassava</name>
    <name type="synonym">Jatropha manihot</name>
    <dbReference type="NCBI Taxonomy" id="3983"/>
    <lineage>
        <taxon>Eukaryota</taxon>
        <taxon>Viridiplantae</taxon>
        <taxon>Streptophyta</taxon>
        <taxon>Embryophyta</taxon>
        <taxon>Tracheophyta</taxon>
        <taxon>Spermatophyta</taxon>
        <taxon>Magnoliopsida</taxon>
        <taxon>eudicotyledons</taxon>
        <taxon>Gunneridae</taxon>
        <taxon>Pentapetalae</taxon>
        <taxon>rosids</taxon>
        <taxon>fabids</taxon>
        <taxon>Malpighiales</taxon>
        <taxon>Euphorbiaceae</taxon>
        <taxon>Crotonoideae</taxon>
        <taxon>Manihoteae</taxon>
        <taxon>Manihot</taxon>
    </lineage>
</organism>
<comment type="caution">
    <text evidence="1">The sequence shown here is derived from an EMBL/GenBank/DDBJ whole genome shotgun (WGS) entry which is preliminary data.</text>
</comment>
<keyword evidence="2" id="KW-1185">Reference proteome</keyword>
<name>A0ACB7GD80_MANES</name>
<evidence type="ECO:0000313" key="1">
    <source>
        <dbReference type="EMBL" id="KAG8637458.1"/>
    </source>
</evidence>
<sequence>MLIPDQAFPKKIFFPYLSVFPSFLNTKEMANPRLAKFILEVAPPQYIRVMSRRASKILDTINEEERDIVSPINSLASPRSPTSSATTIAAIAVEAATAAS</sequence>